<dbReference type="AlphaFoldDB" id="A0A9C7FHP2"/>
<dbReference type="KEGG" id="pyt:PKF023_04840"/>
<sequence length="64" mass="7467">MTLFLHALSKLEHRPTYVITDVIELLGLSDWFHNKLMGKFLKYEKKQLAIIHIIMTESPLEASI</sequence>
<reference evidence="1" key="1">
    <citation type="submission" date="2022-11" db="EMBL/GenBank/DDBJ databases">
        <title>Complete Genome Sequences of three Polynucleobacter sp. Subcluster PnecC Strains KF022, KF023, and KF032 Isolated from a Shallow Eutrophic Lake in Japan.</title>
        <authorList>
            <person name="Ogata Y."/>
            <person name="Watanabe K."/>
            <person name="Takemine S."/>
            <person name="Shindo C."/>
            <person name="Kurokawa R."/>
            <person name="Suda W."/>
        </authorList>
    </citation>
    <scope>NUCLEOTIDE SEQUENCE</scope>
    <source>
        <strain evidence="1">KF023</strain>
    </source>
</reference>
<dbReference type="Proteomes" id="UP001211097">
    <property type="component" value="Chromosome"/>
</dbReference>
<accession>A0A9C7FHP2</accession>
<evidence type="ECO:0000313" key="1">
    <source>
        <dbReference type="EMBL" id="BDT76681.1"/>
    </source>
</evidence>
<organism evidence="1">
    <name type="scientific">Polynucleobacter yangtzensis</name>
    <dbReference type="NCBI Taxonomy" id="1743159"/>
    <lineage>
        <taxon>Bacteria</taxon>
        <taxon>Pseudomonadati</taxon>
        <taxon>Pseudomonadota</taxon>
        <taxon>Betaproteobacteria</taxon>
        <taxon>Burkholderiales</taxon>
        <taxon>Burkholderiaceae</taxon>
        <taxon>Polynucleobacter</taxon>
    </lineage>
</organism>
<name>A0A9C7FHP2_9BURK</name>
<dbReference type="EMBL" id="AP026973">
    <property type="protein sequence ID" value="BDT76681.1"/>
    <property type="molecule type" value="Genomic_DNA"/>
</dbReference>
<protein>
    <submittedName>
        <fullName evidence="1">Uncharacterized protein</fullName>
    </submittedName>
</protein>
<gene>
    <name evidence="1" type="ORF">PKF023_04840</name>
</gene>
<proteinExistence type="predicted"/>